<dbReference type="SUPFAM" id="SSF161111">
    <property type="entry name" value="Cation efflux protein transmembrane domain-like"/>
    <property type="match status" value="1"/>
</dbReference>
<dbReference type="EMBL" id="JACHYA010000001">
    <property type="protein sequence ID" value="MBB3170402.1"/>
    <property type="molecule type" value="Genomic_DNA"/>
</dbReference>
<keyword evidence="4 7" id="KW-0812">Transmembrane</keyword>
<comment type="caution">
    <text evidence="10">The sequence shown here is derived from an EMBL/GenBank/DDBJ whole genome shotgun (WGS) entry which is preliminary data.</text>
</comment>
<feature type="domain" description="Cation efflux protein transmembrane" evidence="8">
    <location>
        <begin position="22"/>
        <end position="215"/>
    </location>
</feature>
<evidence type="ECO:0000256" key="2">
    <source>
        <dbReference type="ARBA" id="ARBA00008114"/>
    </source>
</evidence>
<feature type="transmembrane region" description="Helical" evidence="7">
    <location>
        <begin position="53"/>
        <end position="72"/>
    </location>
</feature>
<evidence type="ECO:0000256" key="7">
    <source>
        <dbReference type="SAM" id="Phobius"/>
    </source>
</evidence>
<dbReference type="InterPro" id="IPR002524">
    <property type="entry name" value="Cation_efflux"/>
</dbReference>
<evidence type="ECO:0000313" key="10">
    <source>
        <dbReference type="EMBL" id="MBB3170402.1"/>
    </source>
</evidence>
<dbReference type="GeneID" id="93356067"/>
<dbReference type="Pfam" id="PF01545">
    <property type="entry name" value="Cation_efflux"/>
    <property type="match status" value="1"/>
</dbReference>
<gene>
    <name evidence="10" type="ORF">FHR31_000182</name>
</gene>
<dbReference type="GO" id="GO:0015341">
    <property type="term" value="F:zinc efflux antiporter activity"/>
    <property type="evidence" value="ECO:0007669"/>
    <property type="project" value="TreeGrafter"/>
</dbReference>
<sequence length="314" mass="33341">MMGEEAAAHGKENRSAAVERVLWIVLLLNMAVAAAKFFFGLASGSTSMRADGIHSFFDGFGNVVGIIALAMASRPADKSHPYGHAKFETYGSLVIGVLLLAAAFEVGSTAVQKLVTGNYTAQVSVLSFVVMVSTLAVNIAVTCYERNRGKRYRSEILVADASHTLSDAFVSLGVIAGLVLVKLGFPAADPVMALVVTAAILVTAFGVFRTALRTLSDHSRISSDAIARAASSVADVSNVHQVRTRGTEGEVYCDLHIEVDPDMTVFRAHALAEEVEATVKRQFPSVIEVLVHVEPLGDEGAGERAIEGESPRRP</sequence>
<dbReference type="Pfam" id="PF16916">
    <property type="entry name" value="ZT_dimer"/>
    <property type="match status" value="1"/>
</dbReference>
<evidence type="ECO:0000256" key="4">
    <source>
        <dbReference type="ARBA" id="ARBA00022692"/>
    </source>
</evidence>
<comment type="similarity">
    <text evidence="2">Belongs to the cation diffusion facilitator (CDF) transporter (TC 2.A.4) family.</text>
</comment>
<feature type="transmembrane region" description="Helical" evidence="7">
    <location>
        <begin position="21"/>
        <end position="41"/>
    </location>
</feature>
<dbReference type="SUPFAM" id="SSF160240">
    <property type="entry name" value="Cation efflux protein cytoplasmic domain-like"/>
    <property type="match status" value="1"/>
</dbReference>
<organism evidence="10 11">
    <name type="scientific">Parvibacter caecicola</name>
    <dbReference type="NCBI Taxonomy" id="747645"/>
    <lineage>
        <taxon>Bacteria</taxon>
        <taxon>Bacillati</taxon>
        <taxon>Actinomycetota</taxon>
        <taxon>Coriobacteriia</taxon>
        <taxon>Coriobacteriales</taxon>
        <taxon>Coriobacteriaceae</taxon>
        <taxon>Parvibacter</taxon>
    </lineage>
</organism>
<keyword evidence="5 7" id="KW-1133">Transmembrane helix</keyword>
<evidence type="ECO:0000256" key="3">
    <source>
        <dbReference type="ARBA" id="ARBA00022448"/>
    </source>
</evidence>
<feature type="transmembrane region" description="Helical" evidence="7">
    <location>
        <begin position="165"/>
        <end position="185"/>
    </location>
</feature>
<dbReference type="GO" id="GO:0015086">
    <property type="term" value="F:cadmium ion transmembrane transporter activity"/>
    <property type="evidence" value="ECO:0007669"/>
    <property type="project" value="TreeGrafter"/>
</dbReference>
<dbReference type="InterPro" id="IPR036837">
    <property type="entry name" value="Cation_efflux_CTD_sf"/>
</dbReference>
<comment type="subcellular location">
    <subcellularLocation>
        <location evidence="1">Membrane</location>
        <topology evidence="1">Multi-pass membrane protein</topology>
    </subcellularLocation>
</comment>
<keyword evidence="6 7" id="KW-0472">Membrane</keyword>
<dbReference type="FunFam" id="1.20.1510.10:FF:000006">
    <property type="entry name" value="Divalent cation efflux transporter"/>
    <property type="match status" value="1"/>
</dbReference>
<feature type="domain" description="Cation efflux protein cytoplasmic" evidence="9">
    <location>
        <begin position="223"/>
        <end position="295"/>
    </location>
</feature>
<dbReference type="NCBIfam" id="TIGR01297">
    <property type="entry name" value="CDF"/>
    <property type="match status" value="1"/>
</dbReference>
<dbReference type="Gene3D" id="1.20.1510.10">
    <property type="entry name" value="Cation efflux protein transmembrane domain"/>
    <property type="match status" value="1"/>
</dbReference>
<name>A0A7W5GNT4_9ACTN</name>
<evidence type="ECO:0000259" key="9">
    <source>
        <dbReference type="Pfam" id="PF16916"/>
    </source>
</evidence>
<feature type="transmembrane region" description="Helical" evidence="7">
    <location>
        <begin position="191"/>
        <end position="212"/>
    </location>
</feature>
<dbReference type="Gene3D" id="3.30.70.1350">
    <property type="entry name" value="Cation efflux protein, cytoplasmic domain"/>
    <property type="match status" value="1"/>
</dbReference>
<dbReference type="InterPro" id="IPR050291">
    <property type="entry name" value="CDF_Transporter"/>
</dbReference>
<evidence type="ECO:0000313" key="11">
    <source>
        <dbReference type="Proteomes" id="UP000530850"/>
    </source>
</evidence>
<dbReference type="GO" id="GO:0015093">
    <property type="term" value="F:ferrous iron transmembrane transporter activity"/>
    <property type="evidence" value="ECO:0007669"/>
    <property type="project" value="TreeGrafter"/>
</dbReference>
<feature type="transmembrane region" description="Helical" evidence="7">
    <location>
        <begin position="93"/>
        <end position="111"/>
    </location>
</feature>
<dbReference type="GO" id="GO:0005886">
    <property type="term" value="C:plasma membrane"/>
    <property type="evidence" value="ECO:0007669"/>
    <property type="project" value="TreeGrafter"/>
</dbReference>
<dbReference type="PANTHER" id="PTHR43840">
    <property type="entry name" value="MITOCHONDRIAL METAL TRANSPORTER 1-RELATED"/>
    <property type="match status" value="1"/>
</dbReference>
<accession>A0A7W5GNT4</accession>
<dbReference type="RefSeq" id="WP_123184742.1">
    <property type="nucleotide sequence ID" value="NZ_CANSOV010000025.1"/>
</dbReference>
<feature type="transmembrane region" description="Helical" evidence="7">
    <location>
        <begin position="123"/>
        <end position="144"/>
    </location>
</feature>
<keyword evidence="3" id="KW-0813">Transport</keyword>
<dbReference type="AlphaFoldDB" id="A0A7W5GNT4"/>
<protein>
    <submittedName>
        <fullName evidence="10">Cation diffusion facilitator family transporter</fullName>
    </submittedName>
</protein>
<proteinExistence type="inferred from homology"/>
<evidence type="ECO:0000256" key="6">
    <source>
        <dbReference type="ARBA" id="ARBA00023136"/>
    </source>
</evidence>
<dbReference type="InterPro" id="IPR058533">
    <property type="entry name" value="Cation_efflux_TM"/>
</dbReference>
<evidence type="ECO:0000259" key="8">
    <source>
        <dbReference type="Pfam" id="PF01545"/>
    </source>
</evidence>
<dbReference type="PANTHER" id="PTHR43840:SF15">
    <property type="entry name" value="MITOCHONDRIAL METAL TRANSPORTER 1-RELATED"/>
    <property type="match status" value="1"/>
</dbReference>
<evidence type="ECO:0000256" key="1">
    <source>
        <dbReference type="ARBA" id="ARBA00004141"/>
    </source>
</evidence>
<reference evidence="10 11" key="1">
    <citation type="submission" date="2020-08" db="EMBL/GenBank/DDBJ databases">
        <title>Sequencing the genomes of 1000 actinobacteria strains.</title>
        <authorList>
            <person name="Klenk H.-P."/>
        </authorList>
    </citation>
    <scope>NUCLEOTIDE SEQUENCE [LARGE SCALE GENOMIC DNA]</scope>
    <source>
        <strain evidence="10 11">DSM 22242</strain>
    </source>
</reference>
<dbReference type="GO" id="GO:0006882">
    <property type="term" value="P:intracellular zinc ion homeostasis"/>
    <property type="evidence" value="ECO:0007669"/>
    <property type="project" value="TreeGrafter"/>
</dbReference>
<evidence type="ECO:0000256" key="5">
    <source>
        <dbReference type="ARBA" id="ARBA00022989"/>
    </source>
</evidence>
<dbReference type="Proteomes" id="UP000530850">
    <property type="component" value="Unassembled WGS sequence"/>
</dbReference>
<dbReference type="InterPro" id="IPR027469">
    <property type="entry name" value="Cation_efflux_TMD_sf"/>
</dbReference>
<dbReference type="InterPro" id="IPR027470">
    <property type="entry name" value="Cation_efflux_CTD"/>
</dbReference>